<dbReference type="STRING" id="264951.A0A443I3Z3"/>
<accession>A0A443I3Z3</accession>
<organism evidence="4 5">
    <name type="scientific">Byssochlamys spectabilis</name>
    <name type="common">Paecilomyces variotii</name>
    <dbReference type="NCBI Taxonomy" id="264951"/>
    <lineage>
        <taxon>Eukaryota</taxon>
        <taxon>Fungi</taxon>
        <taxon>Dikarya</taxon>
        <taxon>Ascomycota</taxon>
        <taxon>Pezizomycotina</taxon>
        <taxon>Eurotiomycetes</taxon>
        <taxon>Eurotiomycetidae</taxon>
        <taxon>Eurotiales</taxon>
        <taxon>Thermoascaceae</taxon>
        <taxon>Paecilomyces</taxon>
    </lineage>
</organism>
<dbReference type="Gene3D" id="3.40.50.720">
    <property type="entry name" value="NAD(P)-binding Rossmann-like Domain"/>
    <property type="match status" value="1"/>
</dbReference>
<evidence type="ECO:0008006" key="6">
    <source>
        <dbReference type="Google" id="ProtNLM"/>
    </source>
</evidence>
<dbReference type="SUPFAM" id="SSF51735">
    <property type="entry name" value="NAD(P)-binding Rossmann-fold domains"/>
    <property type="match status" value="1"/>
</dbReference>
<dbReference type="RefSeq" id="XP_028488366.1">
    <property type="nucleotide sequence ID" value="XM_028630114.1"/>
</dbReference>
<proteinExistence type="inferred from homology"/>
<dbReference type="AlphaFoldDB" id="A0A443I3Z3"/>
<evidence type="ECO:0000256" key="2">
    <source>
        <dbReference type="ARBA" id="ARBA00022857"/>
    </source>
</evidence>
<protein>
    <recommendedName>
        <fullName evidence="6">Short-chain dehydrogenase</fullName>
    </recommendedName>
</protein>
<dbReference type="VEuPathDB" id="FungiDB:C8Q69DRAFT_459895"/>
<comment type="similarity">
    <text evidence="1">Belongs to the short-chain dehydrogenases/reductases (SDR) family.</text>
</comment>
<sequence length="178" mass="20541">MLLPSLKKTSRNHGTVAHLSFVCSEVIFHTSLTELEAPNILGALREKRTAYMLRRYHISKVMAAMIVREYFARHQDHDEVVVNYVNPGLCHSNLLRELPTPTYIIKTLLARTAEVGSRTLVHAACVGRESHGQYLSDSEIRAPPYILCSKRGVELQRRLWDELMDRWTEIQPEIRQYV</sequence>
<keyword evidence="3" id="KW-0560">Oxidoreductase</keyword>
<dbReference type="GO" id="GO:0016491">
    <property type="term" value="F:oxidoreductase activity"/>
    <property type="evidence" value="ECO:0007669"/>
    <property type="project" value="UniProtKB-KW"/>
</dbReference>
<gene>
    <name evidence="4" type="ORF">C8Q69DRAFT_459895</name>
</gene>
<keyword evidence="2" id="KW-0521">NADP</keyword>
<evidence type="ECO:0000313" key="5">
    <source>
        <dbReference type="Proteomes" id="UP000283841"/>
    </source>
</evidence>
<evidence type="ECO:0000256" key="1">
    <source>
        <dbReference type="ARBA" id="ARBA00006484"/>
    </source>
</evidence>
<dbReference type="InterPro" id="IPR036291">
    <property type="entry name" value="NAD(P)-bd_dom_sf"/>
</dbReference>
<dbReference type="Proteomes" id="UP000283841">
    <property type="component" value="Unassembled WGS sequence"/>
</dbReference>
<dbReference type="GeneID" id="39599391"/>
<dbReference type="PANTHER" id="PTHR24320:SF252">
    <property type="entry name" value="DEHYDROGENASE_REDUCTASE FAMILY PROTEIN, PUTATIVE (AFU_ORTHOLOGUE AFUA_3G08550)-RELATED"/>
    <property type="match status" value="1"/>
</dbReference>
<keyword evidence="5" id="KW-1185">Reference proteome</keyword>
<name>A0A443I3Z3_BYSSP</name>
<reference evidence="4 5" key="1">
    <citation type="journal article" date="2018" name="Front. Microbiol.">
        <title>Genomic and genetic insights into a cosmopolitan fungus, Paecilomyces variotii (Eurotiales).</title>
        <authorList>
            <person name="Urquhart A.S."/>
            <person name="Mondo S.J."/>
            <person name="Makela M.R."/>
            <person name="Hane J.K."/>
            <person name="Wiebenga A."/>
            <person name="He G."/>
            <person name="Mihaltcheva S."/>
            <person name="Pangilinan J."/>
            <person name="Lipzen A."/>
            <person name="Barry K."/>
            <person name="de Vries R.P."/>
            <person name="Grigoriev I.V."/>
            <person name="Idnurm A."/>
        </authorList>
    </citation>
    <scope>NUCLEOTIDE SEQUENCE [LARGE SCALE GENOMIC DNA]</scope>
    <source>
        <strain evidence="4 5">CBS 101075</strain>
    </source>
</reference>
<dbReference type="EMBL" id="RCNU01000002">
    <property type="protein sequence ID" value="RWQ98721.1"/>
    <property type="molecule type" value="Genomic_DNA"/>
</dbReference>
<evidence type="ECO:0000313" key="4">
    <source>
        <dbReference type="EMBL" id="RWQ98721.1"/>
    </source>
</evidence>
<evidence type="ECO:0000256" key="3">
    <source>
        <dbReference type="ARBA" id="ARBA00023002"/>
    </source>
</evidence>
<dbReference type="PANTHER" id="PTHR24320">
    <property type="entry name" value="RETINOL DEHYDROGENASE"/>
    <property type="match status" value="1"/>
</dbReference>
<comment type="caution">
    <text evidence="4">The sequence shown here is derived from an EMBL/GenBank/DDBJ whole genome shotgun (WGS) entry which is preliminary data.</text>
</comment>